<evidence type="ECO:0000256" key="5">
    <source>
        <dbReference type="ARBA" id="ARBA00022679"/>
    </source>
</evidence>
<keyword evidence="7" id="KW-0677">Repeat</keyword>
<keyword evidence="5" id="KW-0808">Transferase</keyword>
<dbReference type="EC" id="2.7.11.1" evidence="2"/>
<feature type="region of interest" description="Disordered" evidence="14">
    <location>
        <begin position="502"/>
        <end position="524"/>
    </location>
</feature>
<evidence type="ECO:0000256" key="4">
    <source>
        <dbReference type="ARBA" id="ARBA00022614"/>
    </source>
</evidence>
<dbReference type="InterPro" id="IPR032675">
    <property type="entry name" value="LRR_dom_sf"/>
</dbReference>
<evidence type="ECO:0000259" key="15">
    <source>
        <dbReference type="PROSITE" id="PS50011"/>
    </source>
</evidence>
<evidence type="ECO:0000256" key="8">
    <source>
        <dbReference type="ARBA" id="ARBA00022741"/>
    </source>
</evidence>
<accession>A0ABR4MWV2</accession>
<dbReference type="Gene3D" id="3.80.10.10">
    <property type="entry name" value="Ribonuclease Inhibitor"/>
    <property type="match status" value="2"/>
</dbReference>
<dbReference type="Pfam" id="PF13855">
    <property type="entry name" value="LRR_8"/>
    <property type="match status" value="1"/>
</dbReference>
<dbReference type="InterPro" id="IPR000719">
    <property type="entry name" value="Prot_kinase_dom"/>
</dbReference>
<feature type="compositionally biased region" description="Polar residues" evidence="14">
    <location>
        <begin position="1"/>
        <end position="10"/>
    </location>
</feature>
<dbReference type="PROSITE" id="PS51450">
    <property type="entry name" value="LRR"/>
    <property type="match status" value="1"/>
</dbReference>
<organism evidence="16 17">
    <name type="scientific">Polyrhizophydium stewartii</name>
    <dbReference type="NCBI Taxonomy" id="2732419"/>
    <lineage>
        <taxon>Eukaryota</taxon>
        <taxon>Fungi</taxon>
        <taxon>Fungi incertae sedis</taxon>
        <taxon>Chytridiomycota</taxon>
        <taxon>Chytridiomycota incertae sedis</taxon>
        <taxon>Chytridiomycetes</taxon>
        <taxon>Rhizophydiales</taxon>
        <taxon>Rhizophydiales incertae sedis</taxon>
        <taxon>Polyrhizophydium</taxon>
    </lineage>
</organism>
<dbReference type="SMART" id="SM00219">
    <property type="entry name" value="TyrKc"/>
    <property type="match status" value="1"/>
</dbReference>
<feature type="compositionally biased region" description="Low complexity" evidence="14">
    <location>
        <begin position="503"/>
        <end position="513"/>
    </location>
</feature>
<evidence type="ECO:0000256" key="2">
    <source>
        <dbReference type="ARBA" id="ARBA00012513"/>
    </source>
</evidence>
<keyword evidence="11" id="KW-0325">Glycoprotein</keyword>
<evidence type="ECO:0000256" key="12">
    <source>
        <dbReference type="ARBA" id="ARBA00047899"/>
    </source>
</evidence>
<dbReference type="SUPFAM" id="SSF52058">
    <property type="entry name" value="L domain-like"/>
    <property type="match status" value="1"/>
</dbReference>
<dbReference type="Proteomes" id="UP001527925">
    <property type="component" value="Unassembled WGS sequence"/>
</dbReference>
<evidence type="ECO:0000256" key="3">
    <source>
        <dbReference type="ARBA" id="ARBA00022527"/>
    </source>
</evidence>
<dbReference type="InterPro" id="IPR055414">
    <property type="entry name" value="LRR_R13L4/SHOC2-like"/>
</dbReference>
<comment type="catalytic activity">
    <reaction evidence="13">
        <text>L-seryl-[protein] + ATP = O-phospho-L-seryl-[protein] + ADP + H(+)</text>
        <dbReference type="Rhea" id="RHEA:17989"/>
        <dbReference type="Rhea" id="RHEA-COMP:9863"/>
        <dbReference type="Rhea" id="RHEA-COMP:11604"/>
        <dbReference type="ChEBI" id="CHEBI:15378"/>
        <dbReference type="ChEBI" id="CHEBI:29999"/>
        <dbReference type="ChEBI" id="CHEBI:30616"/>
        <dbReference type="ChEBI" id="CHEBI:83421"/>
        <dbReference type="ChEBI" id="CHEBI:456216"/>
        <dbReference type="EC" id="2.7.11.1"/>
    </reaction>
</comment>
<dbReference type="InterPro" id="IPR001245">
    <property type="entry name" value="Ser-Thr/Tyr_kinase_cat_dom"/>
</dbReference>
<evidence type="ECO:0000256" key="10">
    <source>
        <dbReference type="ARBA" id="ARBA00022840"/>
    </source>
</evidence>
<keyword evidence="17" id="KW-1185">Reference proteome</keyword>
<keyword evidence="8" id="KW-0547">Nucleotide-binding</keyword>
<keyword evidence="4" id="KW-0433">Leucine-rich repeat</keyword>
<proteinExistence type="predicted"/>
<dbReference type="InterPro" id="IPR020635">
    <property type="entry name" value="Tyr_kinase_cat_dom"/>
</dbReference>
<dbReference type="PANTHER" id="PTHR48053:SF22">
    <property type="entry name" value="MDIS1-INTERACTING RECEPTOR LIKE KINASE 2-LIKE"/>
    <property type="match status" value="1"/>
</dbReference>
<keyword evidence="10" id="KW-0067">ATP-binding</keyword>
<dbReference type="InterPro" id="IPR011009">
    <property type="entry name" value="Kinase-like_dom_sf"/>
</dbReference>
<dbReference type="InterPro" id="IPR003591">
    <property type="entry name" value="Leu-rich_rpt_typical-subtyp"/>
</dbReference>
<evidence type="ECO:0000256" key="13">
    <source>
        <dbReference type="ARBA" id="ARBA00048679"/>
    </source>
</evidence>
<dbReference type="PROSITE" id="PS50011">
    <property type="entry name" value="PROTEIN_KINASE_DOM"/>
    <property type="match status" value="1"/>
</dbReference>
<name>A0ABR4MWV2_9FUNG</name>
<feature type="region of interest" description="Disordered" evidence="14">
    <location>
        <begin position="1"/>
        <end position="86"/>
    </location>
</feature>
<dbReference type="EMBL" id="JADGIZ020000088">
    <property type="protein sequence ID" value="KAL2911747.1"/>
    <property type="molecule type" value="Genomic_DNA"/>
</dbReference>
<protein>
    <recommendedName>
        <fullName evidence="2">non-specific serine/threonine protein kinase</fullName>
        <ecNumber evidence="2">2.7.11.1</ecNumber>
    </recommendedName>
</protein>
<comment type="catalytic activity">
    <reaction evidence="12">
        <text>L-threonyl-[protein] + ATP = O-phospho-L-threonyl-[protein] + ADP + H(+)</text>
        <dbReference type="Rhea" id="RHEA:46608"/>
        <dbReference type="Rhea" id="RHEA-COMP:11060"/>
        <dbReference type="Rhea" id="RHEA-COMP:11605"/>
        <dbReference type="ChEBI" id="CHEBI:15378"/>
        <dbReference type="ChEBI" id="CHEBI:30013"/>
        <dbReference type="ChEBI" id="CHEBI:30616"/>
        <dbReference type="ChEBI" id="CHEBI:61977"/>
        <dbReference type="ChEBI" id="CHEBI:456216"/>
        <dbReference type="EC" id="2.7.11.1"/>
    </reaction>
</comment>
<keyword evidence="3" id="KW-0723">Serine/threonine-protein kinase</keyword>
<comment type="subcellular location">
    <subcellularLocation>
        <location evidence="1">Membrane</location>
        <topology evidence="1">Single-pass membrane protein</topology>
    </subcellularLocation>
</comment>
<dbReference type="PANTHER" id="PTHR48053">
    <property type="entry name" value="LEUCINE RICH REPEAT FAMILY PROTEIN, EXPRESSED"/>
    <property type="match status" value="1"/>
</dbReference>
<evidence type="ECO:0000313" key="17">
    <source>
        <dbReference type="Proteomes" id="UP001527925"/>
    </source>
</evidence>
<gene>
    <name evidence="16" type="ORF">HK105_208750</name>
</gene>
<evidence type="ECO:0000256" key="1">
    <source>
        <dbReference type="ARBA" id="ARBA00004167"/>
    </source>
</evidence>
<evidence type="ECO:0000256" key="6">
    <source>
        <dbReference type="ARBA" id="ARBA00022729"/>
    </source>
</evidence>
<keyword evidence="9" id="KW-0418">Kinase</keyword>
<evidence type="ECO:0000256" key="7">
    <source>
        <dbReference type="ARBA" id="ARBA00022737"/>
    </source>
</evidence>
<evidence type="ECO:0000313" key="16">
    <source>
        <dbReference type="EMBL" id="KAL2911747.1"/>
    </source>
</evidence>
<evidence type="ECO:0000256" key="11">
    <source>
        <dbReference type="ARBA" id="ARBA00023180"/>
    </source>
</evidence>
<dbReference type="Pfam" id="PF00560">
    <property type="entry name" value="LRR_1"/>
    <property type="match status" value="1"/>
</dbReference>
<feature type="non-terminal residue" evidence="16">
    <location>
        <position position="956"/>
    </location>
</feature>
<dbReference type="Pfam" id="PF07714">
    <property type="entry name" value="PK_Tyr_Ser-Thr"/>
    <property type="match status" value="1"/>
</dbReference>
<sequence>MAGPRTSSMQPHRPGDGPGGDTSAAQGASASPANSGRAQGDFGRKFLEFMGVEIQDDDRRGRTAGEPQPNEAAGAGGPQTAGAALAASDERRSLLVALESAAEIVKTSDALEPETVTANLDIITHSADTLVTKLKAALPQHEAASFISRFIPKSRFEVASTILTVAKKAADFVPIPGIGVALSMIETVLDNVRDNFDAVDDIRDFCDDLIELRNILTPLTNECFSADVRSKIGELLDVLGDAAAAIKKGEFKKRTIFVVTNMPSKELAGALASFKGRIAKIKETLSYAIQVDSAVMLMHSAEKLNLIDSKVDLIIRILRPRGLNVRRDDFQIAETPMDHSGTFTVYAAKMDNEAYVIKEFNAALDEVTRDAVEDEARKWFPLSHSNLLRLSGICVDGDEKPFVALPFIEHDLESFLAANPAADVEVRMRVLTRVARALKYLHHDAPGGPILHGCLSMRRVRLDARARKIKLAMGMMAHRSSGSDDAAMSPYTAPECRDENELAAAAAASGSSNDDADEPGGSAPPLERDVYAFGVLVPEGVRETIASCLTSMRRMRPEMRDVAADFAAAVHVEPTRRRRLAAGASDLEILVAVLPEWTRDSEISTKSDDPTGETFFVYDHETKRNIPKLRLEWDSNHCLTALRLTGSGLSGTIPKEIGRLTQLRELWLDQNELEGSIPKDICKLPFLKSLRLGQNRLSGTLPYLISRLVCLEELVVCDNLIDALPETLADLENLRILDLGKNKIEAIPPELGRLSNLEILRIGGTMDDRLITEVPSEIGEMASLVELDLSLNMIETLPAAVGKLAQLRRLNLLLNNLTELPAQIGELRELRLLNVGCNMLTTLPPAIGNLKHLETLFAHWNTIEELPREIGSLKQMEHLNLAHNSLVHLPREIGNLRQLEILELELNSIKELPSEMGNLDQLIKLNLSRNELKSVHDQIGSADQLIELKLSHNHLT</sequence>
<feature type="domain" description="Protein kinase" evidence="15">
    <location>
        <begin position="331"/>
        <end position="590"/>
    </location>
</feature>
<evidence type="ECO:0000256" key="14">
    <source>
        <dbReference type="SAM" id="MobiDB-lite"/>
    </source>
</evidence>
<keyword evidence="6" id="KW-0732">Signal</keyword>
<evidence type="ECO:0000256" key="9">
    <source>
        <dbReference type="ARBA" id="ARBA00022777"/>
    </source>
</evidence>
<dbReference type="Pfam" id="PF23598">
    <property type="entry name" value="LRR_14"/>
    <property type="match status" value="1"/>
</dbReference>
<dbReference type="SUPFAM" id="SSF56112">
    <property type="entry name" value="Protein kinase-like (PK-like)"/>
    <property type="match status" value="1"/>
</dbReference>
<comment type="caution">
    <text evidence="16">The sequence shown here is derived from an EMBL/GenBank/DDBJ whole genome shotgun (WGS) entry which is preliminary data.</text>
</comment>
<dbReference type="Gene3D" id="1.10.510.10">
    <property type="entry name" value="Transferase(Phosphotransferase) domain 1"/>
    <property type="match status" value="1"/>
</dbReference>
<dbReference type="SMART" id="SM00369">
    <property type="entry name" value="LRR_TYP"/>
    <property type="match status" value="10"/>
</dbReference>
<dbReference type="InterPro" id="IPR051716">
    <property type="entry name" value="Plant_RL_S/T_kinase"/>
</dbReference>
<dbReference type="InterPro" id="IPR001611">
    <property type="entry name" value="Leu-rich_rpt"/>
</dbReference>
<reference evidence="16 17" key="1">
    <citation type="submission" date="2023-09" db="EMBL/GenBank/DDBJ databases">
        <title>Pangenome analysis of Batrachochytrium dendrobatidis and related Chytrids.</title>
        <authorList>
            <person name="Yacoub M.N."/>
            <person name="Stajich J.E."/>
            <person name="James T.Y."/>
        </authorList>
    </citation>
    <scope>NUCLEOTIDE SEQUENCE [LARGE SCALE GENOMIC DNA]</scope>
    <source>
        <strain evidence="16 17">JEL0888</strain>
    </source>
</reference>
<feature type="compositionally biased region" description="Polar residues" evidence="14">
    <location>
        <begin position="23"/>
        <end position="37"/>
    </location>
</feature>